<reference evidence="2 3" key="1">
    <citation type="submission" date="2019-07" db="EMBL/GenBank/DDBJ databases">
        <title>Genomics analysis of Aphanomyces spp. identifies a new class of oomycete effector associated with host adaptation.</title>
        <authorList>
            <person name="Gaulin E."/>
        </authorList>
    </citation>
    <scope>NUCLEOTIDE SEQUENCE [LARGE SCALE GENOMIC DNA]</scope>
    <source>
        <strain evidence="2 3">ATCC 201684</strain>
    </source>
</reference>
<proteinExistence type="predicted"/>
<dbReference type="VEuPathDB" id="FungiDB:AeMF1_003622"/>
<organism evidence="2 3">
    <name type="scientific">Aphanomyces euteiches</name>
    <dbReference type="NCBI Taxonomy" id="100861"/>
    <lineage>
        <taxon>Eukaryota</taxon>
        <taxon>Sar</taxon>
        <taxon>Stramenopiles</taxon>
        <taxon>Oomycota</taxon>
        <taxon>Saprolegniomycetes</taxon>
        <taxon>Saprolegniales</taxon>
        <taxon>Verrucalvaceae</taxon>
        <taxon>Aphanomyces</taxon>
    </lineage>
</organism>
<feature type="compositionally biased region" description="Pro residues" evidence="1">
    <location>
        <begin position="653"/>
        <end position="666"/>
    </location>
</feature>
<dbReference type="EMBL" id="VJMJ01000265">
    <property type="protein sequence ID" value="KAF0724735.1"/>
    <property type="molecule type" value="Genomic_DNA"/>
</dbReference>
<sequence length="677" mass="75860">MVVTRTTERIKRDEEEEARQIAEALALSESQPVAVSDAEVQILDMDAVNDEASFVDPSWVMNKEPKTNVVNRRLYRRLLEMTTRQTEARTMEVARLAAVREKNREEDRKMKTRNELNLAARNVEYEAAMRQTQGQSERCTELGYHEGVVNSRFLTYKRALSEVIDLIAQCASFLPCFKTLLRQRKRLKDLETQAEGDWNRLIYELRQAENLFQVHRQDYIARRHPGLLHLPLASLCAAPPQTGPFDRPPPQVLDIVDEEETKEEPIFFEILDSPPRDDDDQGAIRTQGQTSFLQRPSMPPSPASAEDLPPIRKFRRLKRGAEALPNSPRPAKVSRASAPPTPPSPTTTIASAAPSTPPARPSNRRHRSEFAGHEDVQVGPRITLRPADSDEEPFDPYEANLDRRNSTQPDPNHLPSYALDRSLEDMSEDYQSMVNEAVPPMAPDFARSVYNAVSHIGNVLRTMVNTQPNIRRPLRLSATEIRENHAKLTRIVNEYVAPPQPSPADGRLCQGRMSDGSKCQLPASKCYLRAQGVHVSTPGVMPRCFGKSIKPGAQSQVSRNFQSLPRPRYSCTGLVSSREAMLYDIKKDYGNRQHDFVQDDKVVVLEGPHFPTAHSFSRHVRRLQDLDTHLESLAEPDTGSQGPPGPLDQHPGPKGPSPNPPGPPPASVGGPSAIYYV</sequence>
<protein>
    <submittedName>
        <fullName evidence="2">Uncharacterized protein</fullName>
    </submittedName>
</protein>
<name>A0A6G0WBG4_9STRA</name>
<feature type="region of interest" description="Disordered" evidence="1">
    <location>
        <begin position="289"/>
        <end position="417"/>
    </location>
</feature>
<dbReference type="AlphaFoldDB" id="A0A6G0WBG4"/>
<feature type="compositionally biased region" description="Low complexity" evidence="1">
    <location>
        <begin position="667"/>
        <end position="677"/>
    </location>
</feature>
<comment type="caution">
    <text evidence="2">The sequence shown here is derived from an EMBL/GenBank/DDBJ whole genome shotgun (WGS) entry which is preliminary data.</text>
</comment>
<gene>
    <name evidence="2" type="ORF">Ae201684_016666</name>
</gene>
<evidence type="ECO:0000313" key="3">
    <source>
        <dbReference type="Proteomes" id="UP000481153"/>
    </source>
</evidence>
<accession>A0A6G0WBG4</accession>
<evidence type="ECO:0000256" key="1">
    <source>
        <dbReference type="SAM" id="MobiDB-lite"/>
    </source>
</evidence>
<feature type="region of interest" description="Disordered" evidence="1">
    <location>
        <begin position="633"/>
        <end position="677"/>
    </location>
</feature>
<evidence type="ECO:0000313" key="2">
    <source>
        <dbReference type="EMBL" id="KAF0724735.1"/>
    </source>
</evidence>
<keyword evidence="3" id="KW-1185">Reference proteome</keyword>
<dbReference type="Proteomes" id="UP000481153">
    <property type="component" value="Unassembled WGS sequence"/>
</dbReference>